<dbReference type="RefSeq" id="WP_062019620.1">
    <property type="nucleotide sequence ID" value="NZ_LQQC01000004.1"/>
</dbReference>
<dbReference type="EMBL" id="LQQC01000004">
    <property type="protein sequence ID" value="KXZ59337.1"/>
    <property type="molecule type" value="Genomic_DNA"/>
</dbReference>
<comment type="caution">
    <text evidence="1">The sequence shown here is derived from an EMBL/GenBank/DDBJ whole genome shotgun (WGS) entry which is preliminary data.</text>
</comment>
<name>A0A150HB38_9MICO</name>
<reference evidence="1 2" key="1">
    <citation type="submission" date="2016-01" db="EMBL/GenBank/DDBJ databases">
        <title>Use of Whole Genome Sequencing to ascertain that Brevibacterium massiliense (Roux, Raoult 2009) is a later heterotypic synonym of Brevibacterium ravenspurgense (Mages 2008).</title>
        <authorList>
            <person name="Bernier A.-M."/>
            <person name="Burdz T."/>
            <person name="Huynh C."/>
            <person name="Pachecho A.L."/>
            <person name="Wiebe D."/>
            <person name="Bonner C."/>
            <person name="Bernard K."/>
        </authorList>
    </citation>
    <scope>NUCLEOTIDE SEQUENCE [LARGE SCALE GENOMIC DNA]</scope>
    <source>
        <strain evidence="1 2">CCUG56047</strain>
    </source>
</reference>
<sequence length="187" mass="21144">MKISPGNSEFAQLEFDDTEKAIIARVVSDTITLLDSRSDSESDDPLAKMVGIEDRERPTDPALLRLLPDADPENPEASAEFRRYTENDIREGKIANLQTILFTLGRTSPADIGRDEAHAWMIGLTDVRLVITSRLGIVTEDDMQQLYDNDDNLDDNEAALLSIYDFLSWMQERFTELFMNQLDGDGR</sequence>
<protein>
    <submittedName>
        <fullName evidence="1">Uncharacterized protein</fullName>
    </submittedName>
</protein>
<dbReference type="Pfam" id="PF09438">
    <property type="entry name" value="DUF2017"/>
    <property type="match status" value="1"/>
</dbReference>
<organism evidence="1 2">
    <name type="scientific">Brevibacterium ravenspurgense</name>
    <dbReference type="NCBI Taxonomy" id="479117"/>
    <lineage>
        <taxon>Bacteria</taxon>
        <taxon>Bacillati</taxon>
        <taxon>Actinomycetota</taxon>
        <taxon>Actinomycetes</taxon>
        <taxon>Micrococcales</taxon>
        <taxon>Brevibacteriaceae</taxon>
        <taxon>Brevibacterium</taxon>
    </lineage>
</organism>
<gene>
    <name evidence="1" type="ORF">Bravens_00269</name>
</gene>
<dbReference type="InterPro" id="IPR018561">
    <property type="entry name" value="AosR"/>
</dbReference>
<keyword evidence="2" id="KW-1185">Reference proteome</keyword>
<accession>A0A150HB38</accession>
<proteinExistence type="predicted"/>
<dbReference type="AlphaFoldDB" id="A0A150HB38"/>
<dbReference type="Proteomes" id="UP000243589">
    <property type="component" value="Unassembled WGS sequence"/>
</dbReference>
<evidence type="ECO:0000313" key="2">
    <source>
        <dbReference type="Proteomes" id="UP000243589"/>
    </source>
</evidence>
<evidence type="ECO:0000313" key="1">
    <source>
        <dbReference type="EMBL" id="KXZ59337.1"/>
    </source>
</evidence>
<dbReference type="PATRIC" id="fig|479117.4.peg.269"/>